<evidence type="ECO:0000313" key="4">
    <source>
        <dbReference type="Proteomes" id="UP000799421"/>
    </source>
</evidence>
<dbReference type="AlphaFoldDB" id="A0A6A7BSQ6"/>
<dbReference type="Pfam" id="PF00620">
    <property type="entry name" value="RhoGAP"/>
    <property type="match status" value="1"/>
</dbReference>
<sequence>MLAKAAGNVFARIGKFGRSSYSHNIGSGYNKVNQATPLSENGYTLKILILPLVEQARMTRNGKTPAECHDSIEFWIPSLPCRCIEYLADHSYDEGLYRIPGSAERVLYWQNRFDSELDIELPLEQELNDPNEISSLLKKWFNNIPTPVVPHDMQNELTEELEKGWMVGNPVPQRMRDILSQLHPCNYYLLFAMTRHLNSMLGKKRSNKMTLQSLSICVRLSLDLKERLFYCLVGDWKSCWQGCRTEIQALQEEVKLQIERKANEKGG</sequence>
<evidence type="ECO:0000313" key="3">
    <source>
        <dbReference type="EMBL" id="KAF2857769.1"/>
    </source>
</evidence>
<reference evidence="3" key="1">
    <citation type="journal article" date="2020" name="Stud. Mycol.">
        <title>101 Dothideomycetes genomes: a test case for predicting lifestyles and emergence of pathogens.</title>
        <authorList>
            <person name="Haridas S."/>
            <person name="Albert R."/>
            <person name="Binder M."/>
            <person name="Bloem J."/>
            <person name="Labutti K."/>
            <person name="Salamov A."/>
            <person name="Andreopoulos B."/>
            <person name="Baker S."/>
            <person name="Barry K."/>
            <person name="Bills G."/>
            <person name="Bluhm B."/>
            <person name="Cannon C."/>
            <person name="Castanera R."/>
            <person name="Culley D."/>
            <person name="Daum C."/>
            <person name="Ezra D."/>
            <person name="Gonzalez J."/>
            <person name="Henrissat B."/>
            <person name="Kuo A."/>
            <person name="Liang C."/>
            <person name="Lipzen A."/>
            <person name="Lutzoni F."/>
            <person name="Magnuson J."/>
            <person name="Mondo S."/>
            <person name="Nolan M."/>
            <person name="Ohm R."/>
            <person name="Pangilinan J."/>
            <person name="Park H.-J."/>
            <person name="Ramirez L."/>
            <person name="Alfaro M."/>
            <person name="Sun H."/>
            <person name="Tritt A."/>
            <person name="Yoshinaga Y."/>
            <person name="Zwiers L.-H."/>
            <person name="Turgeon B."/>
            <person name="Goodwin S."/>
            <person name="Spatafora J."/>
            <person name="Crous P."/>
            <person name="Grigoriev I."/>
        </authorList>
    </citation>
    <scope>NUCLEOTIDE SEQUENCE</scope>
    <source>
        <strain evidence="3">CBS 480.64</strain>
    </source>
</reference>
<accession>A0A6A7BSQ6</accession>
<keyword evidence="4" id="KW-1185">Reference proteome</keyword>
<proteinExistence type="predicted"/>
<dbReference type="PROSITE" id="PS50238">
    <property type="entry name" value="RHOGAP"/>
    <property type="match status" value="1"/>
</dbReference>
<dbReference type="EMBL" id="MU006028">
    <property type="protein sequence ID" value="KAF2857769.1"/>
    <property type="molecule type" value="Genomic_DNA"/>
</dbReference>
<dbReference type="GO" id="GO:0005096">
    <property type="term" value="F:GTPase activator activity"/>
    <property type="evidence" value="ECO:0007669"/>
    <property type="project" value="UniProtKB-KW"/>
</dbReference>
<dbReference type="InterPro" id="IPR050729">
    <property type="entry name" value="Rho-GAP"/>
</dbReference>
<name>A0A6A7BSQ6_9PEZI</name>
<dbReference type="InterPro" id="IPR000198">
    <property type="entry name" value="RhoGAP_dom"/>
</dbReference>
<keyword evidence="1" id="KW-0343">GTPase activation</keyword>
<organism evidence="3 4">
    <name type="scientific">Piedraia hortae CBS 480.64</name>
    <dbReference type="NCBI Taxonomy" id="1314780"/>
    <lineage>
        <taxon>Eukaryota</taxon>
        <taxon>Fungi</taxon>
        <taxon>Dikarya</taxon>
        <taxon>Ascomycota</taxon>
        <taxon>Pezizomycotina</taxon>
        <taxon>Dothideomycetes</taxon>
        <taxon>Dothideomycetidae</taxon>
        <taxon>Capnodiales</taxon>
        <taxon>Piedraiaceae</taxon>
        <taxon>Piedraia</taxon>
    </lineage>
</organism>
<protein>
    <submittedName>
        <fullName evidence="3">Rho GTPase activation protein</fullName>
    </submittedName>
</protein>
<gene>
    <name evidence="3" type="ORF">K470DRAFT_252647</name>
</gene>
<dbReference type="CDD" id="cd00159">
    <property type="entry name" value="RhoGAP"/>
    <property type="match status" value="1"/>
</dbReference>
<dbReference type="GO" id="GO:0005938">
    <property type="term" value="C:cell cortex"/>
    <property type="evidence" value="ECO:0007669"/>
    <property type="project" value="UniProtKB-ARBA"/>
</dbReference>
<dbReference type="Proteomes" id="UP000799421">
    <property type="component" value="Unassembled WGS sequence"/>
</dbReference>
<dbReference type="SMART" id="SM00324">
    <property type="entry name" value="RhoGAP"/>
    <property type="match status" value="1"/>
</dbReference>
<dbReference type="PANTHER" id="PTHR23176">
    <property type="entry name" value="RHO/RAC/CDC GTPASE-ACTIVATING PROTEIN"/>
    <property type="match status" value="1"/>
</dbReference>
<feature type="domain" description="Rho-GAP" evidence="2">
    <location>
        <begin position="70"/>
        <end position="265"/>
    </location>
</feature>
<dbReference type="SUPFAM" id="SSF48350">
    <property type="entry name" value="GTPase activation domain, GAP"/>
    <property type="match status" value="1"/>
</dbReference>
<evidence type="ECO:0000259" key="2">
    <source>
        <dbReference type="PROSITE" id="PS50238"/>
    </source>
</evidence>
<dbReference type="Gene3D" id="1.10.555.10">
    <property type="entry name" value="Rho GTPase activation protein"/>
    <property type="match status" value="1"/>
</dbReference>
<evidence type="ECO:0000256" key="1">
    <source>
        <dbReference type="ARBA" id="ARBA00022468"/>
    </source>
</evidence>
<dbReference type="PANTHER" id="PTHR23176:SF125">
    <property type="entry name" value="GTPASE ACTIVATOR (BEM2), PUTATIVE (AFU_ORTHOLOGUE AFUA_7G04450)-RELATED"/>
    <property type="match status" value="1"/>
</dbReference>
<dbReference type="OrthoDB" id="185175at2759"/>
<dbReference type="InterPro" id="IPR008936">
    <property type="entry name" value="Rho_GTPase_activation_prot"/>
</dbReference>
<dbReference type="GO" id="GO:0007165">
    <property type="term" value="P:signal transduction"/>
    <property type="evidence" value="ECO:0007669"/>
    <property type="project" value="InterPro"/>
</dbReference>